<dbReference type="AlphaFoldDB" id="D3PAU7"/>
<proteinExistence type="predicted"/>
<dbReference type="PANTHER" id="PTHR33221:SF14">
    <property type="entry name" value="HTH-TYPE TRANSCRIPTIONAL REGULATOR AQ_268-RELATED"/>
    <property type="match status" value="1"/>
</dbReference>
<dbReference type="EMBL" id="AP011529">
    <property type="protein sequence ID" value="BAI79720.1"/>
    <property type="molecule type" value="Genomic_DNA"/>
</dbReference>
<gene>
    <name evidence="1" type="ordered locus">DEFDS_0209</name>
</gene>
<dbReference type="OrthoDB" id="9800519at2"/>
<name>D3PAU7_DEFDS</name>
<dbReference type="InterPro" id="IPR030489">
    <property type="entry name" value="TR_Rrf2-type_CS"/>
</dbReference>
<dbReference type="InterPro" id="IPR000944">
    <property type="entry name" value="Tscrpt_reg_Rrf2"/>
</dbReference>
<dbReference type="RefSeq" id="WP_013006968.1">
    <property type="nucleotide sequence ID" value="NC_013939.1"/>
</dbReference>
<dbReference type="InterPro" id="IPR036390">
    <property type="entry name" value="WH_DNA-bd_sf"/>
</dbReference>
<dbReference type="PROSITE" id="PS51197">
    <property type="entry name" value="HTH_RRF2_2"/>
    <property type="match status" value="1"/>
</dbReference>
<reference evidence="1 2" key="1">
    <citation type="journal article" date="2010" name="DNA Res.">
        <title>Bacterial lifestyle in a deep-sea hydrothermal vent chimney revealed by the genome sequence of the thermophilic bacterium Deferribacter desulfuricans SSM1.</title>
        <authorList>
            <person name="Takaki Y."/>
            <person name="Shimamura S."/>
            <person name="Nakagawa S."/>
            <person name="Fukuhara Y."/>
            <person name="Horikawa H."/>
            <person name="Ankai A."/>
            <person name="Harada T."/>
            <person name="Hosoyama A."/>
            <person name="Oguchi A."/>
            <person name="Fukui S."/>
            <person name="Fujita N."/>
            <person name="Takami H."/>
            <person name="Takai K."/>
        </authorList>
    </citation>
    <scope>NUCLEOTIDE SEQUENCE [LARGE SCALE GENOMIC DNA]</scope>
    <source>
        <strain evidence="2">DSM 14783 / JCM 11476 / NBRC 101012 / SSM1</strain>
    </source>
</reference>
<dbReference type="Gene3D" id="1.10.10.10">
    <property type="entry name" value="Winged helix-like DNA-binding domain superfamily/Winged helix DNA-binding domain"/>
    <property type="match status" value="1"/>
</dbReference>
<dbReference type="HOGENOM" id="CLU_107144_1_4_0"/>
<dbReference type="GO" id="GO:0005829">
    <property type="term" value="C:cytosol"/>
    <property type="evidence" value="ECO:0007669"/>
    <property type="project" value="TreeGrafter"/>
</dbReference>
<dbReference type="STRING" id="639282.DEFDS_0209"/>
<evidence type="ECO:0000313" key="2">
    <source>
        <dbReference type="Proteomes" id="UP000001520"/>
    </source>
</evidence>
<dbReference type="Pfam" id="PF02082">
    <property type="entry name" value="Rrf2"/>
    <property type="match status" value="1"/>
</dbReference>
<keyword evidence="2" id="KW-1185">Reference proteome</keyword>
<dbReference type="GO" id="GO:0003700">
    <property type="term" value="F:DNA-binding transcription factor activity"/>
    <property type="evidence" value="ECO:0007669"/>
    <property type="project" value="TreeGrafter"/>
</dbReference>
<dbReference type="PANTHER" id="PTHR33221">
    <property type="entry name" value="WINGED HELIX-TURN-HELIX TRANSCRIPTIONAL REGULATOR, RRF2 FAMILY"/>
    <property type="match status" value="1"/>
</dbReference>
<dbReference type="SUPFAM" id="SSF46785">
    <property type="entry name" value="Winged helix' DNA-binding domain"/>
    <property type="match status" value="1"/>
</dbReference>
<dbReference type="NCBIfam" id="TIGR00738">
    <property type="entry name" value="rrf2_super"/>
    <property type="match status" value="1"/>
</dbReference>
<dbReference type="InterPro" id="IPR036388">
    <property type="entry name" value="WH-like_DNA-bd_sf"/>
</dbReference>
<accession>D3PAU7</accession>
<dbReference type="Proteomes" id="UP000001520">
    <property type="component" value="Chromosome"/>
</dbReference>
<sequence>MNVTSKSIYAIIAVYELALNKDKFIKSDVIAKKYNIPKRFLEITLSELKTNGIVISKKGGGGGFALKKLPEEISIFDIITITENDLKVFNCSKFLEKSTCNTFTVFENLNTEIISLLKNKTIQDIINENTINFTTTFII</sequence>
<dbReference type="eggNOG" id="COG1959">
    <property type="taxonomic scope" value="Bacteria"/>
</dbReference>
<protein>
    <submittedName>
        <fullName evidence="1">Transcriptional regulator, BadM/Rrf2 family</fullName>
    </submittedName>
</protein>
<evidence type="ECO:0000313" key="1">
    <source>
        <dbReference type="EMBL" id="BAI79720.1"/>
    </source>
</evidence>
<organism evidence="1 2">
    <name type="scientific">Deferribacter desulfuricans (strain DSM 14783 / JCM 11476 / NBRC 101012 / SSM1)</name>
    <dbReference type="NCBI Taxonomy" id="639282"/>
    <lineage>
        <taxon>Bacteria</taxon>
        <taxon>Pseudomonadati</taxon>
        <taxon>Deferribacterota</taxon>
        <taxon>Deferribacteres</taxon>
        <taxon>Deferribacterales</taxon>
        <taxon>Deferribacteraceae</taxon>
        <taxon>Deferribacter</taxon>
    </lineage>
</organism>
<dbReference type="PROSITE" id="PS01332">
    <property type="entry name" value="HTH_RRF2_1"/>
    <property type="match status" value="1"/>
</dbReference>
<dbReference type="KEGG" id="ddf:DEFDS_0209"/>